<keyword evidence="2" id="KW-0604">Photosystem II</keyword>
<dbReference type="PANTHER" id="PTHR47199:SF2">
    <property type="entry name" value="PHOTOSYSTEM II STABILITY_ASSEMBLY FACTOR HCF136, CHLOROPLASTIC"/>
    <property type="match status" value="1"/>
</dbReference>
<dbReference type="PANTHER" id="PTHR47199">
    <property type="entry name" value="PHOTOSYSTEM II STABILITY/ASSEMBLY FACTOR HCF136, CHLOROPLASTIC"/>
    <property type="match status" value="1"/>
</dbReference>
<dbReference type="EMBL" id="JAUEPH010000003">
    <property type="protein sequence ID" value="MDN3204213.1"/>
    <property type="molecule type" value="Genomic_DNA"/>
</dbReference>
<dbReference type="SUPFAM" id="SSF110296">
    <property type="entry name" value="Oligoxyloglucan reducing end-specific cellobiohydrolase"/>
    <property type="match status" value="2"/>
</dbReference>
<evidence type="ECO:0000313" key="8">
    <source>
        <dbReference type="Proteomes" id="UP001171916"/>
    </source>
</evidence>
<dbReference type="InterPro" id="IPR028203">
    <property type="entry name" value="PSII_CF48-like_dom"/>
</dbReference>
<feature type="domain" description="PKD-like" evidence="6">
    <location>
        <begin position="684"/>
        <end position="759"/>
    </location>
</feature>
<evidence type="ECO:0000256" key="1">
    <source>
        <dbReference type="ARBA" id="ARBA00022531"/>
    </source>
</evidence>
<feature type="domain" description="Photosynthesis system II assembly factor Ycf48/Hcf136-like" evidence="4">
    <location>
        <begin position="61"/>
        <end position="144"/>
    </location>
</feature>
<organism evidence="7 8">
    <name type="scientific">Algoriphagus sediminis</name>
    <dbReference type="NCBI Taxonomy" id="3057113"/>
    <lineage>
        <taxon>Bacteria</taxon>
        <taxon>Pseudomonadati</taxon>
        <taxon>Bacteroidota</taxon>
        <taxon>Cytophagia</taxon>
        <taxon>Cytophagales</taxon>
        <taxon>Cyclobacteriaceae</taxon>
        <taxon>Algoriphagus</taxon>
    </lineage>
</organism>
<reference evidence="7" key="1">
    <citation type="submission" date="2023-06" db="EMBL/GenBank/DDBJ databases">
        <title>Robiginitalea aurantiacus sp. nov. and Algoriphagus sediminis sp. nov., isolated from coastal sediment.</title>
        <authorList>
            <person name="Zhou Z.Y."/>
            <person name="An J."/>
            <person name="Jia Y.W."/>
            <person name="Du Z.J."/>
        </authorList>
    </citation>
    <scope>NUCLEOTIDE SEQUENCE</scope>
    <source>
        <strain evidence="7">C2-7</strain>
    </source>
</reference>
<dbReference type="InterPro" id="IPR045829">
    <property type="entry name" value="PKD_6"/>
</dbReference>
<accession>A0ABT7YCG5</accession>
<feature type="chain" id="PRO_5047217393" evidence="3">
    <location>
        <begin position="21"/>
        <end position="934"/>
    </location>
</feature>
<dbReference type="Gene3D" id="2.130.10.10">
    <property type="entry name" value="YVTN repeat-like/Quinoprotein amine dehydrogenase"/>
    <property type="match status" value="3"/>
</dbReference>
<evidence type="ECO:0000259" key="5">
    <source>
        <dbReference type="Pfam" id="PF18962"/>
    </source>
</evidence>
<dbReference type="NCBIfam" id="TIGR04183">
    <property type="entry name" value="Por_Secre_tail"/>
    <property type="match status" value="1"/>
</dbReference>
<dbReference type="Pfam" id="PF19408">
    <property type="entry name" value="PKD_6"/>
    <property type="match status" value="3"/>
</dbReference>
<evidence type="ECO:0000259" key="6">
    <source>
        <dbReference type="Pfam" id="PF19408"/>
    </source>
</evidence>
<comment type="caution">
    <text evidence="7">The sequence shown here is derived from an EMBL/GenBank/DDBJ whole genome shotgun (WGS) entry which is preliminary data.</text>
</comment>
<gene>
    <name evidence="7" type="ORF">QVH07_08635</name>
</gene>
<keyword evidence="1" id="KW-0602">Photosynthesis</keyword>
<feature type="domain" description="PKD-like" evidence="6">
    <location>
        <begin position="765"/>
        <end position="844"/>
    </location>
</feature>
<evidence type="ECO:0000313" key="7">
    <source>
        <dbReference type="EMBL" id="MDN3204213.1"/>
    </source>
</evidence>
<sequence length="934" mass="101994">MRSSVLGICLIFFLAYSAKAQTWTRLQSWGLDLETIDWIDQNTAFAAGENLIIKTSDGGTRWEEVDFLPTSRILDIKFLNNQIGLAVGDNGYLIRSTDSGENWSTVDSPTNEDIKGIRFFTEDYITIFSNSQILISTDLGQSWTTSPSVPNLIIKDLFFFSEDSIFSVGNQGRLYLSANQSNSWSSISTGTNFDLNSIFFDQNKNGYLVGDQGTILKSADFGATWQALNSGVSDPLNDIKISPVNANIIISVGENATAIRSTNGGSTFGRANLGNDNLRYLRDLEFIPETNIATSVGQDGYLIVSTNGGGSWTSRLAGIRNNFSNVDFKSDRFGFLAGEGGAVYVTGNAGASLIYRPLPEPTDIISTDFWNTGFGYVSGANGKIYRTGNSARTWVSVPTQQENDVNGFYLFAPSVAYIAGSEGYISRSFDSGGTWDPGVISNTSTNLRDVTFFDFQVGFAMGDNGQISWSNGGNEWENLPKLTEENLNALAKLDSSTAIIVGDAGIILKGEEKALVWREIQNNYSENINDVDFWDDLLGMAVGNNGLTIQTKDGGETWVQIPSGTRSDLHSVSIATPLIAYAVGEEGTFLNYTCTPPGALSEITGPETSCLVIEEYRIDEPQIDDAFIEWRVDGGTILEGQGTSRIQVRWDRVGRNAVLVSNENFCGNGETSSMEVLVSDIPSVDKIVGNGTVCTGILETYTIEIADEIEILWEVIGGEIESGQGQTEVSINWTENGIQELGLILSNECGESERLTLPVQVNSAPDQPSSIQGETLTGLGEARYQITQEEGINYTWEISSEGGKIISGQGTGNILIEWEEEGEYTLTVTPRNQCNEGEVQTLNIEVNIITSLEEPIDPSLLIYPNPSSGMLQIESDYLAIWKSVEIWTLQGSLIRQVDLLGRSQKVTFENLPRGVLLLRMTGNQGQIVRRIIVK</sequence>
<keyword evidence="3" id="KW-0732">Signal</keyword>
<dbReference type="Pfam" id="PF14870">
    <property type="entry name" value="PSII_BNR"/>
    <property type="match status" value="2"/>
</dbReference>
<dbReference type="InterPro" id="IPR015943">
    <property type="entry name" value="WD40/YVTN_repeat-like_dom_sf"/>
</dbReference>
<dbReference type="RefSeq" id="WP_289999764.1">
    <property type="nucleotide sequence ID" value="NZ_JAUEPH010000003.1"/>
</dbReference>
<feature type="domain" description="Photosynthesis system II assembly factor Ycf48/Hcf136-like" evidence="4">
    <location>
        <begin position="178"/>
        <end position="275"/>
    </location>
</feature>
<proteinExistence type="predicted"/>
<feature type="signal peptide" evidence="3">
    <location>
        <begin position="1"/>
        <end position="20"/>
    </location>
</feature>
<dbReference type="Pfam" id="PF18962">
    <property type="entry name" value="Por_Secre_tail"/>
    <property type="match status" value="1"/>
</dbReference>
<name>A0ABT7YCG5_9BACT</name>
<evidence type="ECO:0000259" key="4">
    <source>
        <dbReference type="Pfam" id="PF14870"/>
    </source>
</evidence>
<protein>
    <submittedName>
        <fullName evidence="7">YCF48-related protein</fullName>
    </submittedName>
</protein>
<evidence type="ECO:0000256" key="2">
    <source>
        <dbReference type="ARBA" id="ARBA00023276"/>
    </source>
</evidence>
<dbReference type="InterPro" id="IPR026444">
    <property type="entry name" value="Secre_tail"/>
</dbReference>
<feature type="domain" description="PKD-like" evidence="6">
    <location>
        <begin position="598"/>
        <end position="676"/>
    </location>
</feature>
<evidence type="ECO:0000256" key="3">
    <source>
        <dbReference type="SAM" id="SignalP"/>
    </source>
</evidence>
<dbReference type="Proteomes" id="UP001171916">
    <property type="component" value="Unassembled WGS sequence"/>
</dbReference>
<keyword evidence="8" id="KW-1185">Reference proteome</keyword>
<feature type="domain" description="Secretion system C-terminal sorting" evidence="5">
    <location>
        <begin position="862"/>
        <end position="933"/>
    </location>
</feature>